<keyword evidence="2" id="KW-1185">Reference proteome</keyword>
<gene>
    <name evidence="1" type="ORF">NTEN_LOCUS12883</name>
</gene>
<name>A0A6H5GUB2_9HEMI</name>
<sequence length="458" mass="51589">MQHAIFTRPFALRMPTPVAILQQRAILHQTVTICALHIFQADAASSVGTDRTRNTDSATPKIIALPSRQFPYRIENFSIKLRISQIDDLPIRGILKNKKYDTNVNLLEGMLSCGDRRFPTFGEPFVPVGKVQLSRSKATSVSHFSLRTYGAMLRAIFQFNRLRRLLNEATLRDRDRRCTLESIYLKVGECYKLNSLYTLCDEAEEDTEAENSFLIPCSHTQQASPILPTTPSGSGLGPISLETVGGKLIGSVGGFGRSALFGRFPLLVYHPTEPQKSSKAELLNKLATVYPNLFSRIISRMCGHRNRIGRKRPNRRARRFSADLTLPEKEIRRRRRARARNYVLFFRYTAHDQHNNLLTFSEVDQDVVGAVEHIILSLGWFSLSQRGSCGRLEKDNGADRRASSCSQNLCASNKEEKKIAGAFQGSFTGGSFQSKNRQVSTSNCCWLQCTFQTKSNQQ</sequence>
<organism evidence="1 2">
    <name type="scientific">Nesidiocoris tenuis</name>
    <dbReference type="NCBI Taxonomy" id="355587"/>
    <lineage>
        <taxon>Eukaryota</taxon>
        <taxon>Metazoa</taxon>
        <taxon>Ecdysozoa</taxon>
        <taxon>Arthropoda</taxon>
        <taxon>Hexapoda</taxon>
        <taxon>Insecta</taxon>
        <taxon>Pterygota</taxon>
        <taxon>Neoptera</taxon>
        <taxon>Paraneoptera</taxon>
        <taxon>Hemiptera</taxon>
        <taxon>Heteroptera</taxon>
        <taxon>Panheteroptera</taxon>
        <taxon>Cimicomorpha</taxon>
        <taxon>Miridae</taxon>
        <taxon>Dicyphina</taxon>
        <taxon>Nesidiocoris</taxon>
    </lineage>
</organism>
<dbReference type="Proteomes" id="UP000479000">
    <property type="component" value="Unassembled WGS sequence"/>
</dbReference>
<evidence type="ECO:0000313" key="2">
    <source>
        <dbReference type="Proteomes" id="UP000479000"/>
    </source>
</evidence>
<accession>A0A6H5GUB2</accession>
<protein>
    <submittedName>
        <fullName evidence="1">Uncharacterized protein</fullName>
    </submittedName>
</protein>
<evidence type="ECO:0000313" key="1">
    <source>
        <dbReference type="EMBL" id="CAB0007611.1"/>
    </source>
</evidence>
<reference evidence="1 2" key="1">
    <citation type="submission" date="2020-02" db="EMBL/GenBank/DDBJ databases">
        <authorList>
            <person name="Ferguson B K."/>
        </authorList>
    </citation>
    <scope>NUCLEOTIDE SEQUENCE [LARGE SCALE GENOMIC DNA]</scope>
</reference>
<dbReference type="AlphaFoldDB" id="A0A6H5GUB2"/>
<proteinExistence type="predicted"/>
<dbReference type="EMBL" id="CADCXU010019152">
    <property type="protein sequence ID" value="CAB0007611.1"/>
    <property type="molecule type" value="Genomic_DNA"/>
</dbReference>